<dbReference type="AlphaFoldDB" id="A0A226EVY3"/>
<feature type="domain" description="Brinker DNA-binding" evidence="2">
    <location>
        <begin position="120"/>
        <end position="165"/>
    </location>
</feature>
<organism evidence="3 4">
    <name type="scientific">Folsomia candida</name>
    <name type="common">Springtail</name>
    <dbReference type="NCBI Taxonomy" id="158441"/>
    <lineage>
        <taxon>Eukaryota</taxon>
        <taxon>Metazoa</taxon>
        <taxon>Ecdysozoa</taxon>
        <taxon>Arthropoda</taxon>
        <taxon>Hexapoda</taxon>
        <taxon>Collembola</taxon>
        <taxon>Entomobryomorpha</taxon>
        <taxon>Isotomoidea</taxon>
        <taxon>Isotomidae</taxon>
        <taxon>Proisotominae</taxon>
        <taxon>Folsomia</taxon>
    </lineage>
</organism>
<feature type="region of interest" description="Disordered" evidence="1">
    <location>
        <begin position="168"/>
        <end position="242"/>
    </location>
</feature>
<feature type="compositionally biased region" description="Low complexity" evidence="1">
    <location>
        <begin position="74"/>
        <end position="87"/>
    </location>
</feature>
<feature type="region of interest" description="Disordered" evidence="1">
    <location>
        <begin position="1"/>
        <end position="123"/>
    </location>
</feature>
<feature type="compositionally biased region" description="Low complexity" evidence="1">
    <location>
        <begin position="499"/>
        <end position="511"/>
    </location>
</feature>
<feature type="region of interest" description="Disordered" evidence="1">
    <location>
        <begin position="479"/>
        <end position="597"/>
    </location>
</feature>
<feature type="compositionally biased region" description="Low complexity" evidence="1">
    <location>
        <begin position="206"/>
        <end position="217"/>
    </location>
</feature>
<dbReference type="STRING" id="158441.A0A226EVY3"/>
<feature type="compositionally biased region" description="Low complexity" evidence="1">
    <location>
        <begin position="96"/>
        <end position="107"/>
    </location>
</feature>
<reference evidence="3 4" key="1">
    <citation type="submission" date="2015-12" db="EMBL/GenBank/DDBJ databases">
        <title>The genome of Folsomia candida.</title>
        <authorList>
            <person name="Faddeeva A."/>
            <person name="Derks M.F."/>
            <person name="Anvar Y."/>
            <person name="Smit S."/>
            <person name="Van Straalen N."/>
            <person name="Roelofs D."/>
        </authorList>
    </citation>
    <scope>NUCLEOTIDE SEQUENCE [LARGE SCALE GENOMIC DNA]</scope>
    <source>
        <strain evidence="3 4">VU population</strain>
        <tissue evidence="3">Whole body</tissue>
    </source>
</reference>
<keyword evidence="4" id="KW-1185">Reference proteome</keyword>
<evidence type="ECO:0000313" key="4">
    <source>
        <dbReference type="Proteomes" id="UP000198287"/>
    </source>
</evidence>
<accession>A0A226EVY3</accession>
<sequence length="870" mass="94856">MAMMMMAEDPERRRRVLQEPMSTTAAVLSPGEYREATNTGSSVSEGTVQKEGEEELSDEEDEEFLEKEDGQVGNTNNNNNYSINHPNSLSTPSPAGSLKSNESSSSTGGTGCGGGANSTTRRIFTPEFKQSVLDSFTNDPACIGNQRATARKFNIHRRQVQKWLQQLTGQASSDNNKDQQQPSSDEQEQKVKKSDKDLTPNPPSSSSPSVSLPSRGSILAGKCTATNSKAKSRSSRPRAKMPIVAGKGPLIPLQASAVSSSPSASLPSSSPLMSINGKGLGNIHHPLFSNSNSNLFMGLASPLLSSLPLALEACNSRHVSPPPMQSPSSNGIGQVNGGRHSASHNHNNGNNNMNGSLSAQRMMELVDELCHLYPSEDFSLLRRAMLKNEVSFTKLSPPLRKHRKNSSSPSPGGNDYITQQTLQMIKNQNEYFQLLQSGYANLSQFQDLSDHSNNGKYASWLNNPFAAAAVGAYNLQGGNTTNTTKHGSGLDTNRKQQRGNNNITLNGNGNNHNHHHDLSASQHHNFASPKAPVSNSKSKTVAAVLASQRNGPTSQRLPNSSYDKTKRPSQNRRKMTNGRPVKSFPTPPNNNDDDYLDPTSMLEVVTSKPSPMDNMESYGMDLSTTKANNTVIQRSPTLITTSSTIRSKAMNKDYGFLSELGLVRKQQETNLTNGYTSPPPLSSTASLEHFVDNVLSMRRSSPHTSSSGSPPGHELNYATNNNNNNNNNFESSDRSKNSVLEAFNYDPELAGDARGVARKFGLNIRVVQKWIREAPTRSIQMNNNDHGENGDDAQFDDEDNENFPLQHQHLYQQRSVIASTSTHSVNKRKNPKPNQICDFTEDDLDENGALDMVVPIKKRRVSTPPTPTTA</sequence>
<feature type="compositionally biased region" description="Basic residues" evidence="1">
    <location>
        <begin position="230"/>
        <end position="239"/>
    </location>
</feature>
<gene>
    <name evidence="3" type="ORF">Fcan01_01768</name>
</gene>
<dbReference type="EMBL" id="LNIX01000001">
    <property type="protein sequence ID" value="OXA61742.1"/>
    <property type="molecule type" value="Genomic_DNA"/>
</dbReference>
<feature type="compositionally biased region" description="Polar residues" evidence="1">
    <location>
        <begin position="547"/>
        <end position="562"/>
    </location>
</feature>
<feature type="compositionally biased region" description="Basic residues" evidence="1">
    <location>
        <begin position="567"/>
        <end position="576"/>
    </location>
</feature>
<dbReference type="OrthoDB" id="7764420at2759"/>
<dbReference type="Pfam" id="PF09607">
    <property type="entry name" value="BrkDBD"/>
    <property type="match status" value="1"/>
</dbReference>
<feature type="compositionally biased region" description="Polar residues" evidence="1">
    <location>
        <begin position="406"/>
        <end position="416"/>
    </location>
</feature>
<feature type="compositionally biased region" description="Polar residues" evidence="1">
    <location>
        <begin position="36"/>
        <end position="47"/>
    </location>
</feature>
<evidence type="ECO:0000256" key="1">
    <source>
        <dbReference type="SAM" id="MobiDB-lite"/>
    </source>
</evidence>
<comment type="caution">
    <text evidence="3">The sequence shown here is derived from an EMBL/GenBank/DDBJ whole genome shotgun (WGS) entry which is preliminary data.</text>
</comment>
<feature type="compositionally biased region" description="Low complexity" evidence="1">
    <location>
        <begin position="702"/>
        <end position="713"/>
    </location>
</feature>
<feature type="compositionally biased region" description="Basic and acidic residues" evidence="1">
    <location>
        <begin position="187"/>
        <end position="198"/>
    </location>
</feature>
<dbReference type="Proteomes" id="UP000198287">
    <property type="component" value="Unassembled WGS sequence"/>
</dbReference>
<evidence type="ECO:0000259" key="2">
    <source>
        <dbReference type="Pfam" id="PF09607"/>
    </source>
</evidence>
<protein>
    <recommendedName>
        <fullName evidence="2">Brinker DNA-binding domain-containing protein</fullName>
    </recommendedName>
</protein>
<dbReference type="Gene3D" id="1.10.10.60">
    <property type="entry name" value="Homeodomain-like"/>
    <property type="match status" value="2"/>
</dbReference>
<dbReference type="InterPro" id="IPR018586">
    <property type="entry name" value="Brinker_DNA-bd"/>
</dbReference>
<feature type="region of interest" description="Disordered" evidence="1">
    <location>
        <begin position="821"/>
        <end position="841"/>
    </location>
</feature>
<feature type="compositionally biased region" description="Acidic residues" evidence="1">
    <location>
        <begin position="52"/>
        <end position="66"/>
    </location>
</feature>
<feature type="region of interest" description="Disordered" evidence="1">
    <location>
        <begin position="396"/>
        <end position="416"/>
    </location>
</feature>
<evidence type="ECO:0000313" key="3">
    <source>
        <dbReference type="EMBL" id="OXA61742.1"/>
    </source>
</evidence>
<proteinExistence type="predicted"/>
<name>A0A226EVY3_FOLCA</name>
<feature type="region of interest" description="Disordered" evidence="1">
    <location>
        <begin position="698"/>
        <end position="734"/>
    </location>
</feature>